<dbReference type="Proteomes" id="UP000030706">
    <property type="component" value="Unassembled WGS sequence"/>
</dbReference>
<dbReference type="SMART" id="SM00220">
    <property type="entry name" value="S_TKc"/>
    <property type="match status" value="1"/>
</dbReference>
<dbReference type="CDD" id="cd00180">
    <property type="entry name" value="PKc"/>
    <property type="match status" value="1"/>
</dbReference>
<dbReference type="Gene3D" id="1.10.510.10">
    <property type="entry name" value="Transferase(Phosphotransferase) domain 1"/>
    <property type="match status" value="1"/>
</dbReference>
<dbReference type="GO" id="GO:0005829">
    <property type="term" value="C:cytosol"/>
    <property type="evidence" value="ECO:0007669"/>
    <property type="project" value="TreeGrafter"/>
</dbReference>
<evidence type="ECO:0000256" key="7">
    <source>
        <dbReference type="ARBA" id="ARBA00022840"/>
    </source>
</evidence>
<evidence type="ECO:0000256" key="2">
    <source>
        <dbReference type="ARBA" id="ARBA00012513"/>
    </source>
</evidence>
<evidence type="ECO:0000256" key="8">
    <source>
        <dbReference type="ARBA" id="ARBA00023006"/>
    </source>
</evidence>
<comment type="catalytic activity">
    <reaction evidence="10">
        <text>L-threonyl-[protein] + ATP = O-phospho-L-threonyl-[protein] + ADP + H(+)</text>
        <dbReference type="Rhea" id="RHEA:46608"/>
        <dbReference type="Rhea" id="RHEA-COMP:11060"/>
        <dbReference type="Rhea" id="RHEA-COMP:11605"/>
        <dbReference type="ChEBI" id="CHEBI:15378"/>
        <dbReference type="ChEBI" id="CHEBI:30013"/>
        <dbReference type="ChEBI" id="CHEBI:30616"/>
        <dbReference type="ChEBI" id="CHEBI:61977"/>
        <dbReference type="ChEBI" id="CHEBI:456216"/>
        <dbReference type="EC" id="2.7.11.1"/>
    </reaction>
</comment>
<keyword evidence="5" id="KW-0547">Nucleotide-binding</keyword>
<organism evidence="13 14">
    <name type="scientific">Aureobasidium pullulans EXF-150</name>
    <dbReference type="NCBI Taxonomy" id="1043002"/>
    <lineage>
        <taxon>Eukaryota</taxon>
        <taxon>Fungi</taxon>
        <taxon>Dikarya</taxon>
        <taxon>Ascomycota</taxon>
        <taxon>Pezizomycotina</taxon>
        <taxon>Dothideomycetes</taxon>
        <taxon>Dothideomycetidae</taxon>
        <taxon>Dothideales</taxon>
        <taxon>Saccotheciaceae</taxon>
        <taxon>Aureobasidium</taxon>
    </lineage>
</organism>
<dbReference type="InterPro" id="IPR011009">
    <property type="entry name" value="Kinase-like_dom_sf"/>
</dbReference>
<dbReference type="RefSeq" id="XP_029765375.1">
    <property type="nucleotide sequence ID" value="XM_029908865.1"/>
</dbReference>
<protein>
    <recommendedName>
        <fullName evidence="2">non-specific serine/threonine protein kinase</fullName>
        <ecNumber evidence="2">2.7.11.1</ecNumber>
    </recommendedName>
    <alternativeName>
        <fullName evidence="9">Autophagy-related protein 1</fullName>
    </alternativeName>
</protein>
<dbReference type="GO" id="GO:0034045">
    <property type="term" value="C:phagophore assembly site membrane"/>
    <property type="evidence" value="ECO:0007669"/>
    <property type="project" value="UniProtKB-SubCell"/>
</dbReference>
<dbReference type="HOGENOM" id="CLU_792223_0_0_1"/>
<evidence type="ECO:0000256" key="11">
    <source>
        <dbReference type="ARBA" id="ARBA00048679"/>
    </source>
</evidence>
<sequence>MTLHNAASDISLEDFLTSGQRFHWVQGDGHQGPAVQMDYQPISEDIGIRFGTLVEWTAKSHIVIVPLITDDGRQDRVAAKIMRTPSNILKLRNELEILRGLRHKHIIAVLGSFSRSGRKNRLEYGVLVFPLATQDLGDFLERISKHNKDFEEARSAWIAHEDTPKLLPFFACLCEAVLYLHEKCVKHRDIKPENILIDRAHNAILADFDISRAYNDVKEAITYSSLDGTIMYSSKHVWKGPDNANPKDRERGLEWDIISLGFVFLEMATVIFGKDLRKMRENMHYRHNHETMVIYSEALRDGKIQEWVEVLRATATGSPEKLPDQLREVIKSVPDYVNQFLGAIMDMMSAEQDNHHPLRDAYRVFGCLSNHCPCPQPG</sequence>
<evidence type="ECO:0000256" key="3">
    <source>
        <dbReference type="ARBA" id="ARBA00022527"/>
    </source>
</evidence>
<name>A0A074XUD1_AURPU</name>
<dbReference type="OrthoDB" id="4062651at2759"/>
<dbReference type="GO" id="GO:0004674">
    <property type="term" value="F:protein serine/threonine kinase activity"/>
    <property type="evidence" value="ECO:0007669"/>
    <property type="project" value="UniProtKB-KW"/>
</dbReference>
<comment type="catalytic activity">
    <reaction evidence="11">
        <text>L-seryl-[protein] + ATP = O-phospho-L-seryl-[protein] + ADP + H(+)</text>
        <dbReference type="Rhea" id="RHEA:17989"/>
        <dbReference type="Rhea" id="RHEA-COMP:9863"/>
        <dbReference type="Rhea" id="RHEA-COMP:11604"/>
        <dbReference type="ChEBI" id="CHEBI:15378"/>
        <dbReference type="ChEBI" id="CHEBI:29999"/>
        <dbReference type="ChEBI" id="CHEBI:30616"/>
        <dbReference type="ChEBI" id="CHEBI:83421"/>
        <dbReference type="ChEBI" id="CHEBI:456216"/>
        <dbReference type="EC" id="2.7.11.1"/>
    </reaction>
</comment>
<dbReference type="GO" id="GO:0005524">
    <property type="term" value="F:ATP binding"/>
    <property type="evidence" value="ECO:0007669"/>
    <property type="project" value="UniProtKB-KW"/>
</dbReference>
<accession>A0A074XUD1</accession>
<comment type="subcellular location">
    <subcellularLocation>
        <location evidence="1">Preautophagosomal structure membrane</location>
        <topology evidence="1">Peripheral membrane protein</topology>
    </subcellularLocation>
</comment>
<dbReference type="InterPro" id="IPR008271">
    <property type="entry name" value="Ser/Thr_kinase_AS"/>
</dbReference>
<dbReference type="GeneID" id="40751171"/>
<dbReference type="GO" id="GO:0005776">
    <property type="term" value="C:autophagosome"/>
    <property type="evidence" value="ECO:0007669"/>
    <property type="project" value="TreeGrafter"/>
</dbReference>
<keyword evidence="4" id="KW-0808">Transferase</keyword>
<reference evidence="13 14" key="1">
    <citation type="journal article" date="2014" name="BMC Genomics">
        <title>Genome sequencing of four Aureobasidium pullulans varieties: biotechnological potential, stress tolerance, and description of new species.</title>
        <authorList>
            <person name="Gostin Ar C."/>
            <person name="Ohm R.A."/>
            <person name="Kogej T."/>
            <person name="Sonjak S."/>
            <person name="Turk M."/>
            <person name="Zajc J."/>
            <person name="Zalar P."/>
            <person name="Grube M."/>
            <person name="Sun H."/>
            <person name="Han J."/>
            <person name="Sharma A."/>
            <person name="Chiniquy J."/>
            <person name="Ngan C.Y."/>
            <person name="Lipzen A."/>
            <person name="Barry K."/>
            <person name="Grigoriev I.V."/>
            <person name="Gunde-Cimerman N."/>
        </authorList>
    </citation>
    <scope>NUCLEOTIDE SEQUENCE [LARGE SCALE GENOMIC DNA]</scope>
    <source>
        <strain evidence="13 14">EXF-150</strain>
    </source>
</reference>
<dbReference type="PROSITE" id="PS50011">
    <property type="entry name" value="PROTEIN_KINASE_DOM"/>
    <property type="match status" value="1"/>
</dbReference>
<keyword evidence="6 13" id="KW-0418">Kinase</keyword>
<dbReference type="GO" id="GO:0010506">
    <property type="term" value="P:regulation of autophagy"/>
    <property type="evidence" value="ECO:0007669"/>
    <property type="project" value="InterPro"/>
</dbReference>
<dbReference type="EC" id="2.7.11.1" evidence="2"/>
<dbReference type="Pfam" id="PF00069">
    <property type="entry name" value="Pkinase"/>
    <property type="match status" value="1"/>
</dbReference>
<evidence type="ECO:0000259" key="12">
    <source>
        <dbReference type="PROSITE" id="PS50011"/>
    </source>
</evidence>
<dbReference type="InterPro" id="IPR045269">
    <property type="entry name" value="Atg1-like"/>
</dbReference>
<proteinExistence type="predicted"/>
<evidence type="ECO:0000256" key="1">
    <source>
        <dbReference type="ARBA" id="ARBA00004623"/>
    </source>
</evidence>
<evidence type="ECO:0000256" key="6">
    <source>
        <dbReference type="ARBA" id="ARBA00022777"/>
    </source>
</evidence>
<dbReference type="PROSITE" id="PS00108">
    <property type="entry name" value="PROTEIN_KINASE_ST"/>
    <property type="match status" value="1"/>
</dbReference>
<feature type="domain" description="Protein kinase" evidence="12">
    <location>
        <begin position="20"/>
        <end position="341"/>
    </location>
</feature>
<keyword evidence="14" id="KW-1185">Reference proteome</keyword>
<dbReference type="EMBL" id="KL584974">
    <property type="protein sequence ID" value="KEQ89188.1"/>
    <property type="molecule type" value="Genomic_DNA"/>
</dbReference>
<gene>
    <name evidence="13" type="ORF">M438DRAFT_379167</name>
</gene>
<dbReference type="STRING" id="1043002.A0A074XUD1"/>
<keyword evidence="3" id="KW-0723">Serine/threonine-protein kinase</keyword>
<dbReference type="InterPro" id="IPR000719">
    <property type="entry name" value="Prot_kinase_dom"/>
</dbReference>
<dbReference type="PANTHER" id="PTHR24348:SF22">
    <property type="entry name" value="NON-SPECIFIC SERINE_THREONINE PROTEIN KINASE"/>
    <property type="match status" value="1"/>
</dbReference>
<dbReference type="SUPFAM" id="SSF56112">
    <property type="entry name" value="Protein kinase-like (PK-like)"/>
    <property type="match status" value="1"/>
</dbReference>
<keyword evidence="8" id="KW-0072">Autophagy</keyword>
<evidence type="ECO:0000313" key="13">
    <source>
        <dbReference type="EMBL" id="KEQ89188.1"/>
    </source>
</evidence>
<evidence type="ECO:0000256" key="4">
    <source>
        <dbReference type="ARBA" id="ARBA00022679"/>
    </source>
</evidence>
<keyword evidence="7" id="KW-0067">ATP-binding</keyword>
<evidence type="ECO:0000256" key="10">
    <source>
        <dbReference type="ARBA" id="ARBA00047899"/>
    </source>
</evidence>
<dbReference type="PANTHER" id="PTHR24348">
    <property type="entry name" value="SERINE/THREONINE-PROTEIN KINASE UNC-51-RELATED"/>
    <property type="match status" value="1"/>
</dbReference>
<evidence type="ECO:0000256" key="9">
    <source>
        <dbReference type="ARBA" id="ARBA00030237"/>
    </source>
</evidence>
<evidence type="ECO:0000313" key="14">
    <source>
        <dbReference type="Proteomes" id="UP000030706"/>
    </source>
</evidence>
<dbReference type="GO" id="GO:0000045">
    <property type="term" value="P:autophagosome assembly"/>
    <property type="evidence" value="ECO:0007669"/>
    <property type="project" value="TreeGrafter"/>
</dbReference>
<evidence type="ECO:0000256" key="5">
    <source>
        <dbReference type="ARBA" id="ARBA00022741"/>
    </source>
</evidence>
<dbReference type="AlphaFoldDB" id="A0A074XUD1"/>